<evidence type="ECO:0000313" key="2">
    <source>
        <dbReference type="Proteomes" id="UP000243022"/>
    </source>
</evidence>
<protein>
    <submittedName>
        <fullName evidence="1">ArsR family transcriptional regulator</fullName>
    </submittedName>
</protein>
<dbReference type="AlphaFoldDB" id="A0A2T4CVR8"/>
<dbReference type="SMART" id="SM00418">
    <property type="entry name" value="HTH_ARSR"/>
    <property type="match status" value="1"/>
</dbReference>
<reference evidence="1 2" key="1">
    <citation type="submission" date="2018-03" db="EMBL/GenBank/DDBJ databases">
        <title>Cross-interface Injection: A General Nanoliter Liquid Handling Method Applied to Single Cells Genome Amplification Automated Nanoliter Liquid Handling Applied to Single Cell Multiple Displacement Amplification.</title>
        <authorList>
            <person name="Yun J."/>
            <person name="Xu P."/>
            <person name="Xu J."/>
            <person name="Dai X."/>
            <person name="Wang Y."/>
            <person name="Zheng X."/>
            <person name="Cao C."/>
            <person name="Yi Q."/>
            <person name="Zhu Y."/>
            <person name="Wang L."/>
            <person name="Dong Z."/>
            <person name="Huang Y."/>
            <person name="Huang L."/>
            <person name="Du W."/>
        </authorList>
    </citation>
    <scope>NUCLEOTIDE SEQUENCE [LARGE SCALE GENOMIC DNA]</scope>
    <source>
        <strain evidence="1 2">Z-E1-2</strain>
    </source>
</reference>
<dbReference type="Gene3D" id="1.10.10.10">
    <property type="entry name" value="Winged helix-like DNA-binding domain superfamily/Winged helix DNA-binding domain"/>
    <property type="match status" value="1"/>
</dbReference>
<organism evidence="1 2">
    <name type="scientific">Pseudidiomarina aestuarii</name>
    <dbReference type="NCBI Taxonomy" id="624146"/>
    <lineage>
        <taxon>Bacteria</taxon>
        <taxon>Pseudomonadati</taxon>
        <taxon>Pseudomonadota</taxon>
        <taxon>Gammaproteobacteria</taxon>
        <taxon>Alteromonadales</taxon>
        <taxon>Idiomarinaceae</taxon>
        <taxon>Pseudidiomarina</taxon>
    </lineage>
</organism>
<evidence type="ECO:0000313" key="1">
    <source>
        <dbReference type="EMBL" id="PTB83230.1"/>
    </source>
</evidence>
<dbReference type="CDD" id="cd00090">
    <property type="entry name" value="HTH_ARSR"/>
    <property type="match status" value="1"/>
</dbReference>
<dbReference type="PANTHER" id="PTHR43428">
    <property type="entry name" value="ARSENATE REDUCTASE"/>
    <property type="match status" value="1"/>
</dbReference>
<dbReference type="Pfam" id="PF01451">
    <property type="entry name" value="LMWPc"/>
    <property type="match status" value="1"/>
</dbReference>
<sequence length="251" mass="28394">MLAMKRVIFLCTGNSARSQLAEALLRHQAGHFFEVFSAGSQPHDIDPRTIAALQKFHLPVDGLQSKSIDEFAGQSFDYVITLCDKARQECAQLPQAREVIAWDYPDPRTSDNPRAFELTLQELNERIKMFVLVQSKEQKGALNPVINPLQLFKCLADETRLAVMLLLQHRGTLSVTELAQALQESQPKVSRHLAQLRGCGLVLDERCNQNVLYQVHPRLPDWSVRVLHEAAQADSQHIQQLAQRIQERSNA</sequence>
<dbReference type="NCBIfam" id="NF007528">
    <property type="entry name" value="PRK10141.1"/>
    <property type="match status" value="1"/>
</dbReference>
<dbReference type="SUPFAM" id="SSF46785">
    <property type="entry name" value="Winged helix' DNA-binding domain"/>
    <property type="match status" value="1"/>
</dbReference>
<dbReference type="Gene3D" id="3.40.50.2300">
    <property type="match status" value="1"/>
</dbReference>
<dbReference type="PANTHER" id="PTHR43428:SF1">
    <property type="entry name" value="ARSENATE REDUCTASE"/>
    <property type="match status" value="1"/>
</dbReference>
<dbReference type="NCBIfam" id="NF033788">
    <property type="entry name" value="HTH_metalloreg"/>
    <property type="match status" value="1"/>
</dbReference>
<dbReference type="PRINTS" id="PR00778">
    <property type="entry name" value="HTHARSR"/>
</dbReference>
<dbReference type="CDD" id="cd16345">
    <property type="entry name" value="LMWP_ArsC"/>
    <property type="match status" value="1"/>
</dbReference>
<dbReference type="SUPFAM" id="SSF52788">
    <property type="entry name" value="Phosphotyrosine protein phosphatases I"/>
    <property type="match status" value="1"/>
</dbReference>
<dbReference type="InterPro" id="IPR023485">
    <property type="entry name" value="Ptyr_pPase"/>
</dbReference>
<dbReference type="EMBL" id="PYVS01000005">
    <property type="protein sequence ID" value="PTB83230.1"/>
    <property type="molecule type" value="Genomic_DNA"/>
</dbReference>
<dbReference type="InterPro" id="IPR036196">
    <property type="entry name" value="Ptyr_pPase_sf"/>
</dbReference>
<dbReference type="SMART" id="SM00226">
    <property type="entry name" value="LMWPc"/>
    <property type="match status" value="1"/>
</dbReference>
<dbReference type="GO" id="GO:0003700">
    <property type="term" value="F:DNA-binding transcription factor activity"/>
    <property type="evidence" value="ECO:0007669"/>
    <property type="project" value="InterPro"/>
</dbReference>
<dbReference type="Proteomes" id="UP000243022">
    <property type="component" value="Unassembled WGS sequence"/>
</dbReference>
<dbReference type="PROSITE" id="PS50987">
    <property type="entry name" value="HTH_ARSR_2"/>
    <property type="match status" value="1"/>
</dbReference>
<dbReference type="Pfam" id="PF01022">
    <property type="entry name" value="HTH_5"/>
    <property type="match status" value="1"/>
</dbReference>
<name>A0A2T4CVR8_9GAMM</name>
<accession>A0A2T4CVR8</accession>
<dbReference type="InterPro" id="IPR036390">
    <property type="entry name" value="WH_DNA-bd_sf"/>
</dbReference>
<comment type="caution">
    <text evidence="1">The sequence shown here is derived from an EMBL/GenBank/DDBJ whole genome shotgun (WGS) entry which is preliminary data.</text>
</comment>
<dbReference type="InterPro" id="IPR001845">
    <property type="entry name" value="HTH_ArsR_DNA-bd_dom"/>
</dbReference>
<gene>
    <name evidence="1" type="ORF">C9986_00600</name>
</gene>
<dbReference type="InterPro" id="IPR011991">
    <property type="entry name" value="ArsR-like_HTH"/>
</dbReference>
<proteinExistence type="predicted"/>
<dbReference type="InterPro" id="IPR036388">
    <property type="entry name" value="WH-like_DNA-bd_sf"/>
</dbReference>